<dbReference type="PIRSF" id="PIRSF000343">
    <property type="entry name" value="Haem_Oase"/>
    <property type="match status" value="1"/>
</dbReference>
<feature type="binding site" evidence="4">
    <location>
        <position position="184"/>
    </location>
    <ligand>
        <name>heme b</name>
        <dbReference type="ChEBI" id="CHEBI:60344"/>
    </ligand>
</feature>
<dbReference type="GO" id="GO:0046872">
    <property type="term" value="F:metal ion binding"/>
    <property type="evidence" value="ECO:0007669"/>
    <property type="project" value="UniProtKB-KW"/>
</dbReference>
<feature type="binding site" evidence="4">
    <location>
        <position position="137"/>
    </location>
    <ligand>
        <name>heme b</name>
        <dbReference type="ChEBI" id="CHEBI:60344"/>
    </ligand>
</feature>
<keyword evidence="7" id="KW-1185">Reference proteome</keyword>
<dbReference type="InterPro" id="IPR002051">
    <property type="entry name" value="Haem_Oase"/>
</dbReference>
<feature type="binding site" description="axial binding residue" evidence="5">
    <location>
        <position position="29"/>
    </location>
    <ligand>
        <name>heme b</name>
        <dbReference type="ChEBI" id="CHEBI:60344"/>
    </ligand>
    <ligandPart>
        <name>Fe</name>
        <dbReference type="ChEBI" id="CHEBI:18248"/>
    </ligandPart>
</feature>
<gene>
    <name evidence="6" type="ORF">SAMN05444583_13711</name>
</gene>
<sequence>MTVLDAGVDAADDATGLAERIRTQTDAAHRQTEQSRFVGDLLAGKLTSAGYAALLGQTYLVYLALEEAGRAQASNPIVAEFLGDELLRTEALEADLEFLLGANWRDEITPLPATTRYVDRLNEVAFDWPAGFVAHHYIRYMGDLSGGQIIRRMLERAYGYTTDGLRFYIFDQIEKPKLYKDAYRGKLDAAPLSADEQQRLIDEVILAYRLNGDLFADLEAEIESYLVK</sequence>
<keyword evidence="2 5" id="KW-0479">Metal-binding</keyword>
<dbReference type="AlphaFoldDB" id="A0A1H7Y971"/>
<dbReference type="GO" id="GO:0020037">
    <property type="term" value="F:heme binding"/>
    <property type="evidence" value="ECO:0007669"/>
    <property type="project" value="TreeGrafter"/>
</dbReference>
<dbReference type="GO" id="GO:0006788">
    <property type="term" value="P:heme oxidation"/>
    <property type="evidence" value="ECO:0007669"/>
    <property type="project" value="InterPro"/>
</dbReference>
<dbReference type="GO" id="GO:0006979">
    <property type="term" value="P:response to oxidative stress"/>
    <property type="evidence" value="ECO:0007669"/>
    <property type="project" value="TreeGrafter"/>
</dbReference>
<dbReference type="Pfam" id="PF01126">
    <property type="entry name" value="Heme_oxygenase"/>
    <property type="match status" value="1"/>
</dbReference>
<proteinExistence type="predicted"/>
<name>A0A1H7Y971_9NOCA</name>
<dbReference type="Proteomes" id="UP000198677">
    <property type="component" value="Unassembled WGS sequence"/>
</dbReference>
<dbReference type="InterPro" id="IPR016084">
    <property type="entry name" value="Haem_Oase-like_multi-hlx"/>
</dbReference>
<dbReference type="PANTHER" id="PTHR10720:SF0">
    <property type="entry name" value="HEME OXYGENASE"/>
    <property type="match status" value="1"/>
</dbReference>
<evidence type="ECO:0000256" key="5">
    <source>
        <dbReference type="PIRSR" id="PIRSR000343-2"/>
    </source>
</evidence>
<dbReference type="Gene3D" id="1.20.910.10">
    <property type="entry name" value="Heme oxygenase-like"/>
    <property type="match status" value="1"/>
</dbReference>
<evidence type="ECO:0000256" key="1">
    <source>
        <dbReference type="ARBA" id="ARBA00022617"/>
    </source>
</evidence>
<dbReference type="RefSeq" id="WP_072754021.1">
    <property type="nucleotide sequence ID" value="NZ_FOAW01000037.1"/>
</dbReference>
<organism evidence="6 7">
    <name type="scientific">Rhodococcus maanshanensis</name>
    <dbReference type="NCBI Taxonomy" id="183556"/>
    <lineage>
        <taxon>Bacteria</taxon>
        <taxon>Bacillati</taxon>
        <taxon>Actinomycetota</taxon>
        <taxon>Actinomycetes</taxon>
        <taxon>Mycobacteriales</taxon>
        <taxon>Nocardiaceae</taxon>
        <taxon>Rhodococcus</taxon>
    </lineage>
</organism>
<evidence type="ECO:0000256" key="3">
    <source>
        <dbReference type="ARBA" id="ARBA00023004"/>
    </source>
</evidence>
<dbReference type="CDD" id="cd19165">
    <property type="entry name" value="HemeO"/>
    <property type="match status" value="1"/>
</dbReference>
<evidence type="ECO:0000313" key="6">
    <source>
        <dbReference type="EMBL" id="SEM41729.1"/>
    </source>
</evidence>
<dbReference type="PANTHER" id="PTHR10720">
    <property type="entry name" value="HEME OXYGENASE"/>
    <property type="match status" value="1"/>
</dbReference>
<dbReference type="GO" id="GO:0004392">
    <property type="term" value="F:heme oxygenase (decyclizing) activity"/>
    <property type="evidence" value="ECO:0007669"/>
    <property type="project" value="InterPro"/>
</dbReference>
<keyword evidence="3 5" id="KW-0408">Iron</keyword>
<evidence type="ECO:0000256" key="2">
    <source>
        <dbReference type="ARBA" id="ARBA00022723"/>
    </source>
</evidence>
<dbReference type="EMBL" id="FOAW01000037">
    <property type="protein sequence ID" value="SEM41729.1"/>
    <property type="molecule type" value="Genomic_DNA"/>
</dbReference>
<keyword evidence="1 4" id="KW-0349">Heme</keyword>
<dbReference type="InterPro" id="IPR016053">
    <property type="entry name" value="Haem_Oase-like"/>
</dbReference>
<dbReference type="OrthoDB" id="5493802at2"/>
<dbReference type="PRINTS" id="PR00088">
    <property type="entry name" value="HAEMOXYGNASE"/>
</dbReference>
<dbReference type="SUPFAM" id="SSF48613">
    <property type="entry name" value="Heme oxygenase-like"/>
    <property type="match status" value="1"/>
</dbReference>
<feature type="binding site" evidence="4">
    <location>
        <position position="22"/>
    </location>
    <ligand>
        <name>heme b</name>
        <dbReference type="ChEBI" id="CHEBI:60344"/>
    </ligand>
</feature>
<reference evidence="7" key="1">
    <citation type="submission" date="2016-10" db="EMBL/GenBank/DDBJ databases">
        <authorList>
            <person name="Varghese N."/>
            <person name="Submissions S."/>
        </authorList>
    </citation>
    <scope>NUCLEOTIDE SEQUENCE [LARGE SCALE GENOMIC DNA]</scope>
    <source>
        <strain evidence="7">DSM 44675</strain>
    </source>
</reference>
<accession>A0A1H7Y971</accession>
<protein>
    <submittedName>
        <fullName evidence="6">Heme oxygenase</fullName>
    </submittedName>
</protein>
<evidence type="ECO:0000313" key="7">
    <source>
        <dbReference type="Proteomes" id="UP000198677"/>
    </source>
</evidence>
<dbReference type="GO" id="GO:0042167">
    <property type="term" value="P:heme catabolic process"/>
    <property type="evidence" value="ECO:0007669"/>
    <property type="project" value="TreeGrafter"/>
</dbReference>
<evidence type="ECO:0000256" key="4">
    <source>
        <dbReference type="PIRSR" id="PIRSR000343-1"/>
    </source>
</evidence>